<gene>
    <name evidence="2" type="ORF">CCYN2B_240009</name>
</gene>
<dbReference type="RefSeq" id="WP_041991700.1">
    <property type="nucleotide sequence ID" value="NZ_CDOD01000017.1"/>
</dbReference>
<feature type="compositionally biased region" description="Basic and acidic residues" evidence="1">
    <location>
        <begin position="59"/>
        <end position="82"/>
    </location>
</feature>
<evidence type="ECO:0000313" key="3">
    <source>
        <dbReference type="Proteomes" id="UP000038055"/>
    </source>
</evidence>
<feature type="region of interest" description="Disordered" evidence="1">
    <location>
        <begin position="57"/>
        <end position="88"/>
    </location>
</feature>
<dbReference type="InterPro" id="IPR012334">
    <property type="entry name" value="Pectin_lyas_fold"/>
</dbReference>
<evidence type="ECO:0000256" key="1">
    <source>
        <dbReference type="SAM" id="MobiDB-lite"/>
    </source>
</evidence>
<accession>A0A0B7H8L2</accession>
<dbReference type="EMBL" id="CDOD01000017">
    <property type="protein sequence ID" value="CEN34879.1"/>
    <property type="molecule type" value="Genomic_DNA"/>
</dbReference>
<dbReference type="Gene3D" id="1.20.5.320">
    <property type="entry name" value="6-Phosphogluconate Dehydrogenase, domain 3"/>
    <property type="match status" value="1"/>
</dbReference>
<dbReference type="AlphaFoldDB" id="A0A0B7H8L2"/>
<name>A0A0B7H8L2_9FLAO</name>
<dbReference type="Gene3D" id="2.160.20.10">
    <property type="entry name" value="Single-stranded right-handed beta-helix, Pectin lyase-like"/>
    <property type="match status" value="1"/>
</dbReference>
<reference evidence="3" key="1">
    <citation type="submission" date="2015-01" db="EMBL/GenBank/DDBJ databases">
        <authorList>
            <person name="MANFREDI Pablo"/>
        </authorList>
    </citation>
    <scope>NUCLEOTIDE SEQUENCE [LARGE SCALE GENOMIC DNA]</scope>
    <source>
        <strain evidence="3">Ccyn2B</strain>
    </source>
</reference>
<protein>
    <submittedName>
        <fullName evidence="2">Uncharacterized protein</fullName>
    </submittedName>
</protein>
<evidence type="ECO:0000313" key="2">
    <source>
        <dbReference type="EMBL" id="CEN34879.1"/>
    </source>
</evidence>
<keyword evidence="3" id="KW-1185">Reference proteome</keyword>
<organism evidence="2 3">
    <name type="scientific">Capnocytophaga cynodegmi</name>
    <dbReference type="NCBI Taxonomy" id="28189"/>
    <lineage>
        <taxon>Bacteria</taxon>
        <taxon>Pseudomonadati</taxon>
        <taxon>Bacteroidota</taxon>
        <taxon>Flavobacteriia</taxon>
        <taxon>Flavobacteriales</taxon>
        <taxon>Flavobacteriaceae</taxon>
        <taxon>Capnocytophaga</taxon>
    </lineage>
</organism>
<dbReference type="Proteomes" id="UP000038055">
    <property type="component" value="Unassembled WGS sequence"/>
</dbReference>
<dbReference type="SUPFAM" id="SSF51126">
    <property type="entry name" value="Pectin lyase-like"/>
    <property type="match status" value="1"/>
</dbReference>
<proteinExistence type="predicted"/>
<dbReference type="InterPro" id="IPR011050">
    <property type="entry name" value="Pectin_lyase_fold/virulence"/>
</dbReference>
<sequence>MAIGSANDNKIVLELQVGGQGGGLSENDRQLLNDFKENTENILKKTESDDILLANGETLSREELKGDKGDTGERGQRGERGLQGEQGIQGVDGKSAYHIWLDIGNQGSEQDFLNWLQGEGLTEEEKQQLIKKGATKDILLEDGTTITKEELLSNDIDIQPSDYEVRVFENKIQFKLKTTNTWTDLPTQPENPSGKTLSARIHNKFIQFKFDDEGKWLPLYLVEDLAYELRFASLHIQWKLRSEASHLWKNILYNYNVRELDHQVLTAKIEGETIKIKLQSEGDDKWRDLLLGHSYNFNIRFLENHIEWKSNDPNSQWYKFPLNPDASKNGKTYVAKLNQNKIEIRETSGVSFEVLPLVFSENFNIQIKDQRLEWKELTEDDLKWKWIPFRSENYHTKDTLDCRIHFGVIQYKFPLQEQWSDLIPLKDLIKVEQKVISEKDIVGDTLNYLRALTTVQDNVLLRAGLYKVNPVSSYGISLLSNSKFHLENGATIKVNPCTLPTFYLFNLRKVNNVEISGGQLIGDKEEHLYHNSIDDNRYRREEHIHGINIDECRDIKIFDMKIDKFIGDCIQIPYAENIYCRNLHLVGSRMENLGLRHGKNFIFENCNLDFASPDSKSKFTNLGYGVDIEPHLAIKGKGLENIKFLNCTFKHNKGFMPVGAMISLYGLKRQGATTPEPANVTISFINPVFEGCGLVAASANDLANGFLYIENATFIETQWFGLLFRDNVSANFKTYVKGARFIDCGTDVASASGYYSQFIAPISFWVNSNEYQKGEVELNRGTRNIFMSDIEIINTDKGKFRQFAIQNYVTTNSTNTKLNDLQNVEITNLKVVGYEKIFHNQTGQMIDPTFKITYSNETQVTEIINDFIVTKDTNNHVFNVTSASNVTFKEDIHSSNIEYYAKNSSQGEVKLKFETPTDIEGLAYGIQEFALARGKRIKMRKIDTNRWEYLEGTA</sequence>
<dbReference type="STRING" id="28189.CCYN74_430019"/>